<dbReference type="PANTHER" id="PTHR11129">
    <property type="entry name" value="PROTEIN FARNESYLTRANSFERASE ALPHA SUBUNIT/RAB GERANYLGERANYL TRANSFERASE ALPHA SUBUNIT"/>
    <property type="match status" value="1"/>
</dbReference>
<comment type="function">
    <text evidence="6">Catalyzes the transfer of a geranyl-geranyl moiety from geranyl-geranyl pyrophosphate to cysteines occuring in specific C-terminal amino acid sequences.</text>
</comment>
<keyword evidence="3 6" id="KW-0808">Transferase</keyword>
<dbReference type="PANTHER" id="PTHR11129:SF2">
    <property type="entry name" value="GERANYLGERANYL TRANSFERASE TYPE-2 SUBUNIT ALPHA"/>
    <property type="match status" value="1"/>
</dbReference>
<evidence type="ECO:0000313" key="7">
    <source>
        <dbReference type="EMBL" id="KAG2243600.1"/>
    </source>
</evidence>
<sequence>MHGRPKKADKPGKEAASAAKVVKLRSFQSQFMSNHHHKIYTKEAIDLSTKLLEINPEAYTAWNYRQLAVEDTLSREESNPHLVKSILDEELKVVESTLRQNFKSYGAWHHRKWVLSKGHSSVGNELRLLDKFQSLYSRNFHAWNYLRFVVELINRSEQDELKYLR</sequence>
<dbReference type="EC" id="2.5.1.60" evidence="6"/>
<dbReference type="Gene3D" id="1.25.40.120">
    <property type="entry name" value="Protein prenylyltransferase"/>
    <property type="match status" value="1"/>
</dbReference>
<evidence type="ECO:0000313" key="8">
    <source>
        <dbReference type="Proteomes" id="UP000886595"/>
    </source>
</evidence>
<evidence type="ECO:0000256" key="6">
    <source>
        <dbReference type="RuleBase" id="RU367120"/>
    </source>
</evidence>
<organism evidence="7 8">
    <name type="scientific">Brassica carinata</name>
    <name type="common">Ethiopian mustard</name>
    <name type="synonym">Abyssinian cabbage</name>
    <dbReference type="NCBI Taxonomy" id="52824"/>
    <lineage>
        <taxon>Eukaryota</taxon>
        <taxon>Viridiplantae</taxon>
        <taxon>Streptophyta</taxon>
        <taxon>Embryophyta</taxon>
        <taxon>Tracheophyta</taxon>
        <taxon>Spermatophyta</taxon>
        <taxon>Magnoliopsida</taxon>
        <taxon>eudicotyledons</taxon>
        <taxon>Gunneridae</taxon>
        <taxon>Pentapetalae</taxon>
        <taxon>rosids</taxon>
        <taxon>malvids</taxon>
        <taxon>Brassicales</taxon>
        <taxon>Brassicaceae</taxon>
        <taxon>Brassiceae</taxon>
        <taxon>Brassica</taxon>
    </lineage>
</organism>
<comment type="catalytic activity">
    <reaction evidence="5 6">
        <text>geranylgeranyl diphosphate + L-cysteinyl-[protein] = S-geranylgeranyl-L-cysteinyl-[protein] + diphosphate</text>
        <dbReference type="Rhea" id="RHEA:21240"/>
        <dbReference type="Rhea" id="RHEA-COMP:10131"/>
        <dbReference type="Rhea" id="RHEA-COMP:11537"/>
        <dbReference type="ChEBI" id="CHEBI:29950"/>
        <dbReference type="ChEBI" id="CHEBI:33019"/>
        <dbReference type="ChEBI" id="CHEBI:57533"/>
        <dbReference type="ChEBI" id="CHEBI:86021"/>
        <dbReference type="EC" id="2.5.1.60"/>
    </reaction>
</comment>
<dbReference type="Pfam" id="PF01239">
    <property type="entry name" value="PPTA"/>
    <property type="match status" value="3"/>
</dbReference>
<name>A0A8X7TIU9_BRACI</name>
<dbReference type="Proteomes" id="UP000886595">
    <property type="component" value="Unassembled WGS sequence"/>
</dbReference>
<dbReference type="PROSITE" id="PS51147">
    <property type="entry name" value="PFTA"/>
    <property type="match status" value="3"/>
</dbReference>
<dbReference type="OrthoDB" id="1658at2759"/>
<dbReference type="GO" id="GO:0004663">
    <property type="term" value="F:Rab geranylgeranyltransferase activity"/>
    <property type="evidence" value="ECO:0007669"/>
    <property type="project" value="UniProtKB-UniRule"/>
</dbReference>
<dbReference type="InterPro" id="IPR002088">
    <property type="entry name" value="Prenyl_trans_a"/>
</dbReference>
<evidence type="ECO:0000256" key="4">
    <source>
        <dbReference type="ARBA" id="ARBA00022737"/>
    </source>
</evidence>
<evidence type="ECO:0000256" key="3">
    <source>
        <dbReference type="ARBA" id="ARBA00022679"/>
    </source>
</evidence>
<dbReference type="GO" id="GO:0005968">
    <property type="term" value="C:Rab-protein geranylgeranyltransferase complex"/>
    <property type="evidence" value="ECO:0007669"/>
    <property type="project" value="TreeGrafter"/>
</dbReference>
<dbReference type="EMBL" id="JAAMPC010000172">
    <property type="protein sequence ID" value="KAG2243600.1"/>
    <property type="molecule type" value="Genomic_DNA"/>
</dbReference>
<evidence type="ECO:0000256" key="1">
    <source>
        <dbReference type="ARBA" id="ARBA00006734"/>
    </source>
</evidence>
<keyword evidence="4" id="KW-0677">Repeat</keyword>
<reference evidence="7 8" key="1">
    <citation type="submission" date="2020-02" db="EMBL/GenBank/DDBJ databases">
        <authorList>
            <person name="Ma Q."/>
            <person name="Huang Y."/>
            <person name="Song X."/>
            <person name="Pei D."/>
        </authorList>
    </citation>
    <scope>NUCLEOTIDE SEQUENCE [LARGE SCALE GENOMIC DNA]</scope>
    <source>
        <strain evidence="7">Sxm20200214</strain>
        <tissue evidence="7">Leaf</tissue>
    </source>
</reference>
<dbReference type="GO" id="GO:0097354">
    <property type="term" value="P:prenylation"/>
    <property type="evidence" value="ECO:0007669"/>
    <property type="project" value="UniProtKB-UniRule"/>
</dbReference>
<keyword evidence="8" id="KW-1185">Reference proteome</keyword>
<comment type="caution">
    <text evidence="7">The sequence shown here is derived from an EMBL/GenBank/DDBJ whole genome shotgun (WGS) entry which is preliminary data.</text>
</comment>
<accession>A0A8X7TIU9</accession>
<keyword evidence="2 6" id="KW-0637">Prenyltransferase</keyword>
<dbReference type="AlphaFoldDB" id="A0A8X7TIU9"/>
<proteinExistence type="inferred from homology"/>
<protein>
    <recommendedName>
        <fullName evidence="6">Geranylgeranyl transferase type-2 subunit alpha</fullName>
        <ecNumber evidence="6">2.5.1.60</ecNumber>
    </recommendedName>
    <alternativeName>
        <fullName evidence="6">Geranylgeranyl transferase type II subunit alpha</fullName>
    </alternativeName>
</protein>
<gene>
    <name evidence="7" type="ORF">Bca52824_094554</name>
</gene>
<dbReference type="SUPFAM" id="SSF48439">
    <property type="entry name" value="Protein prenylyltransferase"/>
    <property type="match status" value="1"/>
</dbReference>
<evidence type="ECO:0000256" key="2">
    <source>
        <dbReference type="ARBA" id="ARBA00022602"/>
    </source>
</evidence>
<comment type="similarity">
    <text evidence="1 6">Belongs to the protein prenyltransferase subunit alpha family.</text>
</comment>
<evidence type="ECO:0000256" key="5">
    <source>
        <dbReference type="ARBA" id="ARBA00047658"/>
    </source>
</evidence>